<keyword evidence="2" id="KW-0378">Hydrolase</keyword>
<keyword evidence="3" id="KW-0862">Zinc</keyword>
<protein>
    <submittedName>
        <fullName evidence="7">Retrotransposon protein, putative, unclassified</fullName>
    </submittedName>
</protein>
<dbReference type="InterPro" id="IPR001878">
    <property type="entry name" value="Znf_CCHC"/>
</dbReference>
<dbReference type="InterPro" id="IPR036875">
    <property type="entry name" value="Znf_CCHC_sf"/>
</dbReference>
<evidence type="ECO:0000256" key="4">
    <source>
        <dbReference type="SAM" id="Coils"/>
    </source>
</evidence>
<feature type="compositionally biased region" description="Basic and acidic residues" evidence="5">
    <location>
        <begin position="2296"/>
        <end position="2318"/>
    </location>
</feature>
<dbReference type="InterPro" id="IPR039537">
    <property type="entry name" value="Retrotran_Ty1/copia-like"/>
</dbReference>
<dbReference type="InterPro" id="IPR036397">
    <property type="entry name" value="RNaseH_sf"/>
</dbReference>
<dbReference type="GO" id="GO:0016787">
    <property type="term" value="F:hydrolase activity"/>
    <property type="evidence" value="ECO:0007669"/>
    <property type="project" value="UniProtKB-KW"/>
</dbReference>
<feature type="region of interest" description="Disordered" evidence="5">
    <location>
        <begin position="201"/>
        <end position="227"/>
    </location>
</feature>
<dbReference type="PANTHER" id="PTHR42648">
    <property type="entry name" value="TRANSPOSASE, PUTATIVE-RELATED"/>
    <property type="match status" value="1"/>
</dbReference>
<evidence type="ECO:0000256" key="3">
    <source>
        <dbReference type="PROSITE-ProRule" id="PRU00047"/>
    </source>
</evidence>
<dbReference type="EMBL" id="BKCJ010000464">
    <property type="protein sequence ID" value="GEU33440.1"/>
    <property type="molecule type" value="Genomic_DNA"/>
</dbReference>
<feature type="compositionally biased region" description="Basic and acidic residues" evidence="5">
    <location>
        <begin position="2262"/>
        <end position="2278"/>
    </location>
</feature>
<feature type="compositionally biased region" description="Acidic residues" evidence="5">
    <location>
        <begin position="2285"/>
        <end position="2295"/>
    </location>
</feature>
<feature type="domain" description="CCHC-type" evidence="6">
    <location>
        <begin position="238"/>
        <end position="254"/>
    </location>
</feature>
<feature type="region of interest" description="Disordered" evidence="5">
    <location>
        <begin position="2343"/>
        <end position="2363"/>
    </location>
</feature>
<dbReference type="Pfam" id="PF07727">
    <property type="entry name" value="RVT_2"/>
    <property type="match status" value="2"/>
</dbReference>
<dbReference type="Gene3D" id="4.10.60.10">
    <property type="entry name" value="Zinc finger, CCHC-type"/>
    <property type="match status" value="1"/>
</dbReference>
<dbReference type="SUPFAM" id="SSF53098">
    <property type="entry name" value="Ribonuclease H-like"/>
    <property type="match status" value="2"/>
</dbReference>
<organism evidence="7">
    <name type="scientific">Tanacetum cinerariifolium</name>
    <name type="common">Dalmatian daisy</name>
    <name type="synonym">Chrysanthemum cinerariifolium</name>
    <dbReference type="NCBI Taxonomy" id="118510"/>
    <lineage>
        <taxon>Eukaryota</taxon>
        <taxon>Viridiplantae</taxon>
        <taxon>Streptophyta</taxon>
        <taxon>Embryophyta</taxon>
        <taxon>Tracheophyta</taxon>
        <taxon>Spermatophyta</taxon>
        <taxon>Magnoliopsida</taxon>
        <taxon>eudicotyledons</taxon>
        <taxon>Gunneridae</taxon>
        <taxon>Pentapetalae</taxon>
        <taxon>asterids</taxon>
        <taxon>campanulids</taxon>
        <taxon>Asterales</taxon>
        <taxon>Asteraceae</taxon>
        <taxon>Asteroideae</taxon>
        <taxon>Anthemideae</taxon>
        <taxon>Anthemidinae</taxon>
        <taxon>Tanacetum</taxon>
    </lineage>
</organism>
<dbReference type="CDD" id="cd09272">
    <property type="entry name" value="RNase_HI_RT_Ty1"/>
    <property type="match status" value="1"/>
</dbReference>
<evidence type="ECO:0000259" key="6">
    <source>
        <dbReference type="PROSITE" id="PS50158"/>
    </source>
</evidence>
<dbReference type="InterPro" id="IPR012337">
    <property type="entry name" value="RNaseH-like_sf"/>
</dbReference>
<proteinExistence type="predicted"/>
<feature type="region of interest" description="Disordered" evidence="5">
    <location>
        <begin position="2175"/>
        <end position="2223"/>
    </location>
</feature>
<feature type="compositionally biased region" description="Polar residues" evidence="5">
    <location>
        <begin position="216"/>
        <end position="227"/>
    </location>
</feature>
<keyword evidence="4" id="KW-0175">Coiled coil</keyword>
<name>A0A6L2J9R7_TANCI</name>
<feature type="compositionally biased region" description="Acidic residues" evidence="5">
    <location>
        <begin position="2347"/>
        <end position="2362"/>
    </location>
</feature>
<dbReference type="Gene3D" id="3.30.420.10">
    <property type="entry name" value="Ribonuclease H-like superfamily/Ribonuclease H"/>
    <property type="match status" value="2"/>
</dbReference>
<keyword evidence="3" id="KW-0863">Zinc-finger</keyword>
<dbReference type="Pfam" id="PF00098">
    <property type="entry name" value="zf-CCHC"/>
    <property type="match status" value="1"/>
</dbReference>
<dbReference type="PANTHER" id="PTHR42648:SF18">
    <property type="entry name" value="RETROTRANSPOSON, UNCLASSIFIED-LIKE PROTEIN"/>
    <property type="match status" value="1"/>
</dbReference>
<evidence type="ECO:0000256" key="1">
    <source>
        <dbReference type="ARBA" id="ARBA00022723"/>
    </source>
</evidence>
<dbReference type="SUPFAM" id="SSF57756">
    <property type="entry name" value="Retrovirus zinc finger-like domains"/>
    <property type="match status" value="1"/>
</dbReference>
<feature type="region of interest" description="Disordered" evidence="5">
    <location>
        <begin position="2244"/>
        <end position="2323"/>
    </location>
</feature>
<dbReference type="SMART" id="SM00343">
    <property type="entry name" value="ZnF_C2HC"/>
    <property type="match status" value="1"/>
</dbReference>
<evidence type="ECO:0000313" key="7">
    <source>
        <dbReference type="EMBL" id="GEU33440.1"/>
    </source>
</evidence>
<dbReference type="SUPFAM" id="SSF56672">
    <property type="entry name" value="DNA/RNA polymerases"/>
    <property type="match status" value="1"/>
</dbReference>
<dbReference type="InterPro" id="IPR013103">
    <property type="entry name" value="RVT_2"/>
</dbReference>
<feature type="region of interest" description="Disordered" evidence="5">
    <location>
        <begin position="2406"/>
        <end position="2452"/>
    </location>
</feature>
<dbReference type="PROSITE" id="PS50158">
    <property type="entry name" value="ZF_CCHC"/>
    <property type="match status" value="1"/>
</dbReference>
<reference evidence="7" key="1">
    <citation type="journal article" date="2019" name="Sci. Rep.">
        <title>Draft genome of Tanacetum cinerariifolium, the natural source of mosquito coil.</title>
        <authorList>
            <person name="Yamashiro T."/>
            <person name="Shiraishi A."/>
            <person name="Satake H."/>
            <person name="Nakayama K."/>
        </authorList>
    </citation>
    <scope>NUCLEOTIDE SEQUENCE</scope>
</reference>
<evidence type="ECO:0000256" key="5">
    <source>
        <dbReference type="SAM" id="MobiDB-lite"/>
    </source>
</evidence>
<gene>
    <name evidence="7" type="ORF">Tci_005418</name>
</gene>
<dbReference type="GO" id="GO:0003676">
    <property type="term" value="F:nucleic acid binding"/>
    <property type="evidence" value="ECO:0007669"/>
    <property type="project" value="InterPro"/>
</dbReference>
<dbReference type="InterPro" id="IPR043502">
    <property type="entry name" value="DNA/RNA_pol_sf"/>
</dbReference>
<comment type="caution">
    <text evidence="7">The sequence shown here is derived from an EMBL/GenBank/DDBJ whole genome shotgun (WGS) entry which is preliminary data.</text>
</comment>
<dbReference type="GO" id="GO:0008270">
    <property type="term" value="F:zinc ion binding"/>
    <property type="evidence" value="ECO:0007669"/>
    <property type="project" value="UniProtKB-KW"/>
</dbReference>
<accession>A0A6L2J9R7</accession>
<keyword evidence="1" id="KW-0479">Metal-binding</keyword>
<evidence type="ECO:0000256" key="2">
    <source>
        <dbReference type="ARBA" id="ARBA00022801"/>
    </source>
</evidence>
<feature type="compositionally biased region" description="Basic and acidic residues" evidence="5">
    <location>
        <begin position="2422"/>
        <end position="2439"/>
    </location>
</feature>
<feature type="region of interest" description="Disordered" evidence="5">
    <location>
        <begin position="1063"/>
        <end position="1100"/>
    </location>
</feature>
<feature type="coiled-coil region" evidence="4">
    <location>
        <begin position="422"/>
        <end position="465"/>
    </location>
</feature>
<sequence length="2632" mass="300044">MSLSLAENVIVVGLITVLLCSIRLITVHGQVVCCCKYGKLLVDSDLNRPFQYRKIVEPENENTPATVRAQTYTDITDEEKIRESVDIKATNIVLQGLPQDIYNLVNHNEHAKQIWDRVKLLIQGSELSLQELNTKFVNHFHLEWSKFVTDVKLAKDMDTTNFDHLYAHLRKHEAHANEVRLTRQRYQATIQDGRVTVKTVQGRQTQRYANTRERNNATNQGVNRNREANTPGQARVVKCYNCQEEGHFARQCTKPKWPKNSTWFKKKMLLTEALESGAYLDPEQLAFLADNGDTFTLVQARKDMKAIFNQTETKVAKCSVDKKYLEIKKKELSLDNDHLLEHIICQDVVNVVLHANVHNVLTTNNNCLDNDNLTLKLLKMENDRLMELFISQDLVYTPVNSIDAINDYKSMEKSFLDEYKENLKLQNKLDKKIDMIEKAELQAQLKAKNLSIEKLNEHIANIKRKNVVESVQNMHNSNVVTSKVYKLDLPPLSPCIKNNMVAQHSMLNANSELIYATCHECMFDAIHDLSVRDYLNDVNACVKSKSVKSRSAKSKKKKMWKPTGDSDREVYVAETFHEQTDEELTEKEIKQIEAEVNELRAERLARAHNPLELMKNSNNRYNYPVFHQDQTSSVTYMQQPQPNNNFIPQTSLNTNYMQQPMPNPEDIIDPTTAMNMALVLMAKAFKLNYSTPTNNNHRISSNPRNRQIAQPGMNLGQDRQMQMVGGISNLNANQIRNGNVVAAWAKGTGNGNNGNHIRCYNHKGLGHLSRNYTVKPQKRDVVFLQIQLLIAQKEEAGIQLQAEEFDFMAVDRSAEVYHSESCYDSNIFHMFTQNEQFTELLEPIPKPHQVQQNDNNVILVVSSVAEGGGIVEQNPTTIEETQAAKFVRDFKSLAKEANESLAKHKALEFEIELLLRAIVSQDIMSVVQSTSVNTQFKKQSILGKPPSSSRSKLYYVTPLLKSKGFLKIDESHALSKPVTSNSVPTPQESKVMKNDNVIALGMFRINPFKTSREEKSVPNKPIKASVRTKSITILRPHVTTKKDVNSDSNGFVLKCVNANVSNTAYEKKHKPKDSKPEKVGSKQRLASPKPKKPRNYLRSKDEAPKEIKTFINKITVLLQAPIIIVRTDNSTQFKNQVLKEYFNSVSISHQASYVRTPQQNEVMKQRNQTLVEAARTMLIFSCAQLFLWAEAIATATKKIMETMNVTFDELSAMAFEQSISKLRLQSITSGQISSGPDLTYAPSTITTQKPIERKLDLLFKAMYDDYIGGQPSSATRAALAAQAPQQQDNQAPLQPEMVADNVLNAMLDGNTFVNPFAPPSTKDVYVCQPEGFINVDHPSHVYKLKKALYGLKQAPRTWYDELLKFLQQNHFNKGTIDSTPFIRCFDDDILIVQVYVDDIICGSTNPRYSQLFADLMKSCFELSMMEEMTFFLSLQVNQSSRGIFINQSNYVLEILKNYRMETCDLVGTPMEIKDKLDLDKNRILVDVTKYQSMIGTLMYLTSRNPTLYMLLVYVRGTRLSQPRSTSRRLKGSFVISGELSIWVSAIAISCNPVQHSRTKHITIYYHFIKEDVEKGTIELYFFKTDYQLADLFTKALSVDRFYYLVRRLGSSHQRDIPKDTPLDRVEVLRKNKKYSHKPKADDTNQEKLNILHMDLYGPMRVESINGKKYVLVIVDDYSRFTWVKFLRSKDEIPKAKAVSTACYTQNRSLIRLRYNNTSYELMHEKKHDLSFVHVFGLLCYPTNDSEDFGKLKPKADIGAAPQLMTPRTLNSGLVPNPPSSTPYVPPTNNDWNILFQPMFDEFFNPPPSVVSLVLESYSNMQSSYTPLKLLGKWTKNHLLENVIGDPSRSVSTRKKLKTNAMWCYFNAFLTLVEPKNFKEAMLESSWIEAMQEEIHEFERLQGGFISRNHFAPVARIEAIRIFIANAANKNTTIYHMDVKTAFLNGELHEVAYVSQPEGFVNQDNPNHVYRLKKALYGLKHALRAIMHREQAQQAACDEKLVPTEDRVKIGKSNLTMDPTLTQKEETYQVIVDIIKNTPCYNAFLISADVPKIYIQQFCPRVLNQEFTAPPLNDSLFDFLLELGYKGQVKYSSEMFVDHMHYHEEPLKLSSTDACRGRLDDDGVLDSLKFISKGEILQVYSKYILYTLITNDIQNSKAYKMSIRLSTGLIPPKIGRCKGAQGSKETVTLKKATAAPKNKKAKKIESSDEESEEQEERLIRRKPRGLEIDTQKAIKAIKHESIFKHQSGGLSKGAGITPEVPDEPTRKSIVSDEGAEPRRHTVVSTNEDESDDDDDDKDKSIDIESTDDEKTNTDVEDQVKGVAKMNIVEEAKKVKAKMLKEQKADEELKADEDQQGDDQDGDEQVGVLDSTAHKEKLNLLHSTYSHSFSFNFGNQILNSPNVSLIDLDPPAGLDQGMKKRKTGKDAEPSNKSSKSKESAKGKTPSTTNLIPKKDWFKKSSRLETLDPPAIQSKPLMMLQNKNKEITYSSSITKTRAARAMINRKSKHEVYSTMRILSVVSVQVEKKSGYGYFEESLVNNEDKSKKKRLMRVDEIHKFCDGTLQSVRNILRERLLNFKFGYNKDMPLREWTTKDKRRTCIMLNKIDDLLFKRRVLVSLEVLVGGRKIKTDKRLL</sequence>